<gene>
    <name evidence="1" type="ORF">HW450_06535</name>
</gene>
<dbReference type="AlphaFoldDB" id="A0A7G5FIA7"/>
<keyword evidence="2" id="KW-1185">Reference proteome</keyword>
<accession>A0A7G5FIA7</accession>
<name>A0A7G5FIA7_9CORY</name>
<organism evidence="1 2">
    <name type="scientific">Corynebacterium hindlerae</name>
    <dbReference type="NCBI Taxonomy" id="699041"/>
    <lineage>
        <taxon>Bacteria</taxon>
        <taxon>Bacillati</taxon>
        <taxon>Actinomycetota</taxon>
        <taxon>Actinomycetes</taxon>
        <taxon>Mycobacteriales</taxon>
        <taxon>Corynebacteriaceae</taxon>
        <taxon>Corynebacterium</taxon>
    </lineage>
</organism>
<reference evidence="1 2" key="1">
    <citation type="submission" date="2020-07" db="EMBL/GenBank/DDBJ databases">
        <title>non toxigenic Corynebacterium sp. nov from a clinical source.</title>
        <authorList>
            <person name="Bernier A.-M."/>
            <person name="Bernard K."/>
        </authorList>
    </citation>
    <scope>NUCLEOTIDE SEQUENCE [LARGE SCALE GENOMIC DNA]</scope>
    <source>
        <strain evidence="2">NML 93-0612</strain>
    </source>
</reference>
<dbReference type="RefSeq" id="WP_182387157.1">
    <property type="nucleotide sequence ID" value="NZ_CP059833.1"/>
</dbReference>
<evidence type="ECO:0000313" key="2">
    <source>
        <dbReference type="Proteomes" id="UP000515570"/>
    </source>
</evidence>
<proteinExistence type="predicted"/>
<protein>
    <submittedName>
        <fullName evidence="1">Uncharacterized protein</fullName>
    </submittedName>
</protein>
<dbReference type="Proteomes" id="UP000515570">
    <property type="component" value="Chromosome"/>
</dbReference>
<dbReference type="EMBL" id="CP059833">
    <property type="protein sequence ID" value="QMV86348.1"/>
    <property type="molecule type" value="Genomic_DNA"/>
</dbReference>
<sequence>MGTWNTLTEELQDQFNDIATVQRIPLDKCIINKNDGVHYMTADKSREAGGGTLRHTLYASSADGKTIDRCFTMITYLREGEYHKILEWSPLSVGIPRHTVENIVEMFFQQNNIEPLEVA</sequence>
<evidence type="ECO:0000313" key="1">
    <source>
        <dbReference type="EMBL" id="QMV86348.1"/>
    </source>
</evidence>